<evidence type="ECO:0000256" key="4">
    <source>
        <dbReference type="ARBA" id="ARBA00022692"/>
    </source>
</evidence>
<evidence type="ECO:0000256" key="6">
    <source>
        <dbReference type="ARBA" id="ARBA00023136"/>
    </source>
</evidence>
<feature type="transmembrane region" description="Helical" evidence="8">
    <location>
        <begin position="21"/>
        <end position="42"/>
    </location>
</feature>
<evidence type="ECO:0000256" key="2">
    <source>
        <dbReference type="ARBA" id="ARBA00005262"/>
    </source>
</evidence>
<feature type="transmembrane region" description="Helical" evidence="8">
    <location>
        <begin position="125"/>
        <end position="145"/>
    </location>
</feature>
<comment type="similarity">
    <text evidence="2">Belongs to the chromate ion transporter (CHR) (TC 2.A.51) family.</text>
</comment>
<keyword evidence="6 8" id="KW-0472">Membrane</keyword>
<feature type="transmembrane region" description="Helical" evidence="8">
    <location>
        <begin position="91"/>
        <end position="113"/>
    </location>
</feature>
<evidence type="ECO:0000313" key="9">
    <source>
        <dbReference type="EMBL" id="TQM77256.1"/>
    </source>
</evidence>
<dbReference type="InterPro" id="IPR003370">
    <property type="entry name" value="Chromate_transpt"/>
</dbReference>
<organism evidence="9 10">
    <name type="scientific">Thermopolyspora flexuosa</name>
    <dbReference type="NCBI Taxonomy" id="103836"/>
    <lineage>
        <taxon>Bacteria</taxon>
        <taxon>Bacillati</taxon>
        <taxon>Actinomycetota</taxon>
        <taxon>Actinomycetes</taxon>
        <taxon>Streptosporangiales</taxon>
        <taxon>Streptosporangiaceae</taxon>
        <taxon>Thermopolyspora</taxon>
    </lineage>
</organism>
<feature type="transmembrane region" description="Helical" evidence="8">
    <location>
        <begin position="432"/>
        <end position="461"/>
    </location>
</feature>
<dbReference type="RefSeq" id="WP_211350326.1">
    <property type="nucleotide sequence ID" value="NZ_BMPV01000002.1"/>
</dbReference>
<feature type="region of interest" description="Disordered" evidence="7">
    <location>
        <begin position="196"/>
        <end position="350"/>
    </location>
</feature>
<dbReference type="AlphaFoldDB" id="A0A543J349"/>
<evidence type="ECO:0000256" key="5">
    <source>
        <dbReference type="ARBA" id="ARBA00022989"/>
    </source>
</evidence>
<feature type="compositionally biased region" description="Basic and acidic residues" evidence="7">
    <location>
        <begin position="287"/>
        <end position="311"/>
    </location>
</feature>
<name>A0A543J349_9ACTN</name>
<evidence type="ECO:0000256" key="7">
    <source>
        <dbReference type="SAM" id="MobiDB-lite"/>
    </source>
</evidence>
<dbReference type="Pfam" id="PF02417">
    <property type="entry name" value="Chromate_transp"/>
    <property type="match status" value="2"/>
</dbReference>
<feature type="compositionally biased region" description="Basic and acidic residues" evidence="7">
    <location>
        <begin position="243"/>
        <end position="279"/>
    </location>
</feature>
<keyword evidence="4 8" id="KW-0812">Transmembrane</keyword>
<evidence type="ECO:0000256" key="1">
    <source>
        <dbReference type="ARBA" id="ARBA00004651"/>
    </source>
</evidence>
<protein>
    <submittedName>
        <fullName evidence="9">Putative chromate ion transporter</fullName>
    </submittedName>
</protein>
<dbReference type="GO" id="GO:0005886">
    <property type="term" value="C:plasma membrane"/>
    <property type="evidence" value="ECO:0007669"/>
    <property type="project" value="UniProtKB-SubCell"/>
</dbReference>
<feature type="transmembrane region" description="Helical" evidence="8">
    <location>
        <begin position="500"/>
        <end position="518"/>
    </location>
</feature>
<gene>
    <name evidence="9" type="ORF">FHX40_4013</name>
</gene>
<feature type="transmembrane region" description="Helical" evidence="8">
    <location>
        <begin position="473"/>
        <end position="494"/>
    </location>
</feature>
<comment type="subcellular location">
    <subcellularLocation>
        <location evidence="1">Cell membrane</location>
        <topology evidence="1">Multi-pass membrane protein</topology>
    </subcellularLocation>
</comment>
<dbReference type="PANTHER" id="PTHR33567:SF3">
    <property type="entry name" value="CHROMATE ION TRANSPORTER (EUROFUNG)"/>
    <property type="match status" value="1"/>
</dbReference>
<reference evidence="9 10" key="1">
    <citation type="submission" date="2019-06" db="EMBL/GenBank/DDBJ databases">
        <title>Sequencing the genomes of 1000 actinobacteria strains.</title>
        <authorList>
            <person name="Klenk H.-P."/>
        </authorList>
    </citation>
    <scope>NUCLEOTIDE SEQUENCE [LARGE SCALE GENOMIC DNA]</scope>
    <source>
        <strain evidence="9 10">DSM 43186</strain>
    </source>
</reference>
<evidence type="ECO:0000256" key="3">
    <source>
        <dbReference type="ARBA" id="ARBA00022475"/>
    </source>
</evidence>
<keyword evidence="5 8" id="KW-1133">Transmembrane helix</keyword>
<evidence type="ECO:0000313" key="10">
    <source>
        <dbReference type="Proteomes" id="UP000319213"/>
    </source>
</evidence>
<comment type="caution">
    <text evidence="9">The sequence shown here is derived from an EMBL/GenBank/DDBJ whole genome shotgun (WGS) entry which is preliminary data.</text>
</comment>
<proteinExistence type="inferred from homology"/>
<feature type="compositionally biased region" description="Gly residues" evidence="7">
    <location>
        <begin position="196"/>
        <end position="208"/>
    </location>
</feature>
<accession>A0A543J349</accession>
<sequence length="542" mass="56084">MTDAPDGGTAAGPRWRVLAEVAAVFLKLGLIGFGGPAAHMALMRDELVRRRGWVSDQRFLDLMGAVNFIPGPNSTELAIHLGHDRARSRGLIVAGVCFILPAFAIVTALAWAYVRYGTTPAVAGLLYAVKPVVVAIVVWAIAGLLRTAVKDRMTGVAAAAGLAAYLLGVNELAVLAAGGLLVTAVRTRASWLPGRLGRGSGTGLGSGRGRSSRSADAGPGEDDGDQDAPSGDRTRGASARTTGGDRREAGTSHRHTDETTRDSGQKDSGTDENSRHTDGHGGSATANDRDPSGSDRDTGEGREARPSHHDTNATGEDGPDGNGRRTNGNGGGTDANDHDPDGSPPGATGGLPALLAPLAAPYFPDPTGGQLAQLFLTFLKIGAVLYGSGYVLLAFLEGDLVERLGWITNTQLLDAVSIGQVTPGPVFTTATFIGYLVMGLPGAVLATIAIFLPSFVFVGLLTRIIDVIRNRTWSAAFLDGVNATALALMTGVTLHLARDALVDPLTVALAVLALLLQWRTRLNTAWLIGAAAALGAVRALIL</sequence>
<keyword evidence="3" id="KW-1003">Cell membrane</keyword>
<dbReference type="GO" id="GO:0015109">
    <property type="term" value="F:chromate transmembrane transporter activity"/>
    <property type="evidence" value="ECO:0007669"/>
    <property type="project" value="InterPro"/>
</dbReference>
<feature type="transmembrane region" description="Helical" evidence="8">
    <location>
        <begin position="374"/>
        <end position="396"/>
    </location>
</feature>
<evidence type="ECO:0000256" key="8">
    <source>
        <dbReference type="SAM" id="Phobius"/>
    </source>
</evidence>
<dbReference type="EMBL" id="VFPQ01000001">
    <property type="protein sequence ID" value="TQM77256.1"/>
    <property type="molecule type" value="Genomic_DNA"/>
</dbReference>
<dbReference type="Proteomes" id="UP000319213">
    <property type="component" value="Unassembled WGS sequence"/>
</dbReference>
<feature type="transmembrane region" description="Helical" evidence="8">
    <location>
        <begin position="525"/>
        <end position="541"/>
    </location>
</feature>
<keyword evidence="10" id="KW-1185">Reference proteome</keyword>
<dbReference type="PANTHER" id="PTHR33567">
    <property type="entry name" value="CHROMATE ION TRANSPORTER (EUROFUNG)"/>
    <property type="match status" value="1"/>
</dbReference>